<evidence type="ECO:0000256" key="1">
    <source>
        <dbReference type="SAM" id="MobiDB-lite"/>
    </source>
</evidence>
<sequence length="793" mass="89185">MTEGEMIEIREKMSGEIGDVGGIARACSRQLTPCRLSSRLLLYQFSYLPADHICRKQHQHVDDSHSCSPHPTTYRHTTATFIRKKELMDNAQLLYVELTAERWEVFPGFADHDIYRCRGGVVVRQHSPPTSMKPGGFAPGFFACGNRTGRCRWLAGFLGELPLPPHLYSGAAPYSAHFTSIGYQDLDVKLLDNIFSQCRASSEDIHNNFVLTLHSEVHQAKVDHTTANTAHNIPSDSKRKWLYRGTESLKHHMVVQHHLFIISLLPDRVTAWPTVSFRRVADEQTAYRSRVFRLPLSRTATATAGHLPVAAVLQRLSRRRPPHLQALLGGRPAARQRRHRRRLAEVSSLLTAGRLVGRVLLQDPLLRGRAAHGRLRRGPRRRDPRHAVLAHRLVQRNPLELDDAGSAPQQVAFLFHPLDRLLVRLAAAVVRRLLRRPQLHVLPGAGTLHAPAPLLLLYAPLDLRHVDKSHVVVHLVGAAHLADRLLCRHLRAGRPHLLVEAHAVLQLLRRRRTGGFCPSVVLRGLLGFILFLHDVMSTDSTTSLLRRGLFNTECSHAATRARSAARPINYTATTLRACALWVLAFPARQAGRRQRQFYVFRWRKAAYRLFTSAVSTCRCASAIRADPQSCYSHVRIVADVAERKDDPSYMFKVEYSISLACTEVLQGKLVLAQNCTHSAHAAGTTPNVVNSSRSYAPVEVKRGRNGAATECKGRGNREIPRKPAKQRYHPARFPHVKNPESTQKGIEPSSPRWPSANRIAGEEKNNSKSKLFEIKPLQQVNQVLDLKEWSEEI</sequence>
<keyword evidence="3" id="KW-1185">Reference proteome</keyword>
<proteinExistence type="predicted"/>
<protein>
    <submittedName>
        <fullName evidence="2">Uncharacterized protein</fullName>
    </submittedName>
</protein>
<comment type="caution">
    <text evidence="2">The sequence shown here is derived from an EMBL/GenBank/DDBJ whole genome shotgun (WGS) entry which is preliminary data.</text>
</comment>
<organism evidence="2 3">
    <name type="scientific">Dryococelus australis</name>
    <dbReference type="NCBI Taxonomy" id="614101"/>
    <lineage>
        <taxon>Eukaryota</taxon>
        <taxon>Metazoa</taxon>
        <taxon>Ecdysozoa</taxon>
        <taxon>Arthropoda</taxon>
        <taxon>Hexapoda</taxon>
        <taxon>Insecta</taxon>
        <taxon>Pterygota</taxon>
        <taxon>Neoptera</taxon>
        <taxon>Polyneoptera</taxon>
        <taxon>Phasmatodea</taxon>
        <taxon>Verophasmatodea</taxon>
        <taxon>Anareolatae</taxon>
        <taxon>Phasmatidae</taxon>
        <taxon>Eurycanthinae</taxon>
        <taxon>Dryococelus</taxon>
    </lineage>
</organism>
<feature type="compositionally biased region" description="Basic residues" evidence="1">
    <location>
        <begin position="722"/>
        <end position="735"/>
    </location>
</feature>
<dbReference type="EMBL" id="JARBHB010000001">
    <property type="protein sequence ID" value="KAJ8895759.1"/>
    <property type="molecule type" value="Genomic_DNA"/>
</dbReference>
<evidence type="ECO:0000313" key="3">
    <source>
        <dbReference type="Proteomes" id="UP001159363"/>
    </source>
</evidence>
<feature type="region of interest" description="Disordered" evidence="1">
    <location>
        <begin position="703"/>
        <end position="767"/>
    </location>
</feature>
<name>A0ABQ9IGD7_9NEOP</name>
<feature type="compositionally biased region" description="Basic and acidic residues" evidence="1">
    <location>
        <begin position="711"/>
        <end position="721"/>
    </location>
</feature>
<gene>
    <name evidence="2" type="ORF">PR048_001097</name>
</gene>
<dbReference type="Proteomes" id="UP001159363">
    <property type="component" value="Chromosome 1"/>
</dbReference>
<reference evidence="2 3" key="1">
    <citation type="submission" date="2023-02" db="EMBL/GenBank/DDBJ databases">
        <title>LHISI_Scaffold_Assembly.</title>
        <authorList>
            <person name="Stuart O.P."/>
            <person name="Cleave R."/>
            <person name="Magrath M.J.L."/>
            <person name="Mikheyev A.S."/>
        </authorList>
    </citation>
    <scope>NUCLEOTIDE SEQUENCE [LARGE SCALE GENOMIC DNA]</scope>
    <source>
        <strain evidence="2">Daus_M_001</strain>
        <tissue evidence="2">Leg muscle</tissue>
    </source>
</reference>
<evidence type="ECO:0000313" key="2">
    <source>
        <dbReference type="EMBL" id="KAJ8895759.1"/>
    </source>
</evidence>
<accession>A0ABQ9IGD7</accession>